<evidence type="ECO:0000313" key="3">
    <source>
        <dbReference type="Proteomes" id="UP001218218"/>
    </source>
</evidence>
<dbReference type="AlphaFoldDB" id="A0AAD7A115"/>
<proteinExistence type="predicted"/>
<evidence type="ECO:0008006" key="4">
    <source>
        <dbReference type="Google" id="ProtNLM"/>
    </source>
</evidence>
<accession>A0AAD7A115</accession>
<name>A0AAD7A115_9AGAR</name>
<evidence type="ECO:0000313" key="2">
    <source>
        <dbReference type="EMBL" id="KAJ7347382.1"/>
    </source>
</evidence>
<reference evidence="2" key="1">
    <citation type="submission" date="2023-03" db="EMBL/GenBank/DDBJ databases">
        <title>Massive genome expansion in bonnet fungi (Mycena s.s.) driven by repeated elements and novel gene families across ecological guilds.</title>
        <authorList>
            <consortium name="Lawrence Berkeley National Laboratory"/>
            <person name="Harder C.B."/>
            <person name="Miyauchi S."/>
            <person name="Viragh M."/>
            <person name="Kuo A."/>
            <person name="Thoen E."/>
            <person name="Andreopoulos B."/>
            <person name="Lu D."/>
            <person name="Skrede I."/>
            <person name="Drula E."/>
            <person name="Henrissat B."/>
            <person name="Morin E."/>
            <person name="Kohler A."/>
            <person name="Barry K."/>
            <person name="LaButti K."/>
            <person name="Morin E."/>
            <person name="Salamov A."/>
            <person name="Lipzen A."/>
            <person name="Mereny Z."/>
            <person name="Hegedus B."/>
            <person name="Baldrian P."/>
            <person name="Stursova M."/>
            <person name="Weitz H."/>
            <person name="Taylor A."/>
            <person name="Grigoriev I.V."/>
            <person name="Nagy L.G."/>
            <person name="Martin F."/>
            <person name="Kauserud H."/>
        </authorList>
    </citation>
    <scope>NUCLEOTIDE SEQUENCE</scope>
    <source>
        <strain evidence="2">CBHHK002</strain>
    </source>
</reference>
<comment type="caution">
    <text evidence="2">The sequence shown here is derived from an EMBL/GenBank/DDBJ whole genome shotgun (WGS) entry which is preliminary data.</text>
</comment>
<dbReference type="SUPFAM" id="SSF52047">
    <property type="entry name" value="RNI-like"/>
    <property type="match status" value="1"/>
</dbReference>
<sequence>MPTPQLTGILPPISLTHICRLWREIAISTSALWRAISVRGGSFQQQAHIIDLWLERSCSSPLSINVDIDDYDVDSKALSSISAHCSCWEYLKRVSHDKLAVPAIEGSTPLLRHLHLKSAVLNDVAASSIVLPWAQLTSLALRKVFLHECAPILKQTSNLVHCDLQLSFVEYDHSDITLPCLESLALNIPDPLGPVRQYLALFITPALRRLRIPEHFLGPDAIRSLTAFITTSGCELQELHITGKQSIPSKSRYREALHSVGRLSFSRSYHNQPPSEFDVVAIPVAIESDSDSDLSDNTSPDSEEEDY</sequence>
<gene>
    <name evidence="2" type="ORF">DFH08DRAFT_1002199</name>
</gene>
<protein>
    <recommendedName>
        <fullName evidence="4">F-box domain-containing protein</fullName>
    </recommendedName>
</protein>
<dbReference type="Proteomes" id="UP001218218">
    <property type="component" value="Unassembled WGS sequence"/>
</dbReference>
<organism evidence="2 3">
    <name type="scientific">Mycena albidolilacea</name>
    <dbReference type="NCBI Taxonomy" id="1033008"/>
    <lineage>
        <taxon>Eukaryota</taxon>
        <taxon>Fungi</taxon>
        <taxon>Dikarya</taxon>
        <taxon>Basidiomycota</taxon>
        <taxon>Agaricomycotina</taxon>
        <taxon>Agaricomycetes</taxon>
        <taxon>Agaricomycetidae</taxon>
        <taxon>Agaricales</taxon>
        <taxon>Marasmiineae</taxon>
        <taxon>Mycenaceae</taxon>
        <taxon>Mycena</taxon>
    </lineage>
</organism>
<keyword evidence="3" id="KW-1185">Reference proteome</keyword>
<feature type="region of interest" description="Disordered" evidence="1">
    <location>
        <begin position="287"/>
        <end position="307"/>
    </location>
</feature>
<evidence type="ECO:0000256" key="1">
    <source>
        <dbReference type="SAM" id="MobiDB-lite"/>
    </source>
</evidence>
<dbReference type="EMBL" id="JARIHO010000019">
    <property type="protein sequence ID" value="KAJ7347382.1"/>
    <property type="molecule type" value="Genomic_DNA"/>
</dbReference>